<gene>
    <name evidence="1" type="ORF">FVB9532_00444</name>
</gene>
<comment type="caution">
    <text evidence="1">The sequence shown here is derived from an EMBL/GenBank/DDBJ whole genome shotgun (WGS) entry which is preliminary data.</text>
</comment>
<name>A0AC61Y456_9FLAO</name>
<organism evidence="1 2">
    <name type="scientific">Mesonia oceanica</name>
    <dbReference type="NCBI Taxonomy" id="2687242"/>
    <lineage>
        <taxon>Bacteria</taxon>
        <taxon>Pseudomonadati</taxon>
        <taxon>Bacteroidota</taxon>
        <taxon>Flavobacteriia</taxon>
        <taxon>Flavobacteriales</taxon>
        <taxon>Flavobacteriaceae</taxon>
        <taxon>Mesonia</taxon>
    </lineage>
</organism>
<sequence length="750" mass="89280">MKIDQIENKDSNYYKFRKEALSWIEKISGDEWTDYNSHDPGITLLEAFCYILTEIEYKTKFSMEDILYSSSIPTSEILTANALYPAELIFPTSPVTSEDFRMKILDELKGVRNVWIINNSKNNKLKSEIIIELSHNAQKEQEQERVTNFVKRHKILGLEIDVDNITFLKIEKYKLHGQLYIEPQASPEKTFAQLLYLFNEKLVNVEPTSYSLSNLMNKGEPLEEIFEGPFMEQGFILDKDLQAYHEVLDLNEIKHHLIESKWVENFTHFGISRENEQKIVDPHFKIKNELPFLAPNMLHPVKVYQEAKLIELNKEEVFYQYGKITQNLKRQYHLNNDSETFSFSEHVKKRNISKFHRLLEDLPTLYKITDKNELHSNYSTAKDLDNTQLKNFILPLEQFMANVMKSIEEFGKYYQVKSPSVYYNQQPLKNSEIKLSYATVHKIDFLKKRNQVLDHLLSRFNIQLDYKIHDLFYGKLRRSLQQQLNCKELFLQYLPELTSATAYTSHQFKEQISFLELEILLRLWIDKLPQKPFYKSLDKFEISIYQLNEDAQVIGQNYLRDYYDQAPYWEEYWFYVKDEKPLENILKSGIDKTNYTIEKNTGHHEYSVCLQTGETNYKNIIYRTHRKQKAYGAIKLAVRKFYQINQRSEGFYLLDHSRIANKRLYSLHTVSFIFPAWSIRFQSVAFQKKTEKLICDCLPAHLKINFVWLDYEAMKFFEMESLIYEKSASEEINFSEEIVQFLSTRIDEQR</sequence>
<protein>
    <submittedName>
        <fullName evidence="1">Uncharacterized protein</fullName>
    </submittedName>
</protein>
<dbReference type="EMBL" id="CABVMM010000002">
    <property type="protein sequence ID" value="VVU99192.1"/>
    <property type="molecule type" value="Genomic_DNA"/>
</dbReference>
<reference evidence="1" key="1">
    <citation type="submission" date="2019-09" db="EMBL/GenBank/DDBJ databases">
        <authorList>
            <person name="Rodrigo-Torres L."/>
            <person name="Arahal R. D."/>
            <person name="Lucena T."/>
        </authorList>
    </citation>
    <scope>NUCLEOTIDE SEQUENCE</scope>
    <source>
        <strain evidence="1">ISS653</strain>
    </source>
</reference>
<evidence type="ECO:0000313" key="1">
    <source>
        <dbReference type="EMBL" id="VVU99192.1"/>
    </source>
</evidence>
<evidence type="ECO:0000313" key="2">
    <source>
        <dbReference type="Proteomes" id="UP000356253"/>
    </source>
</evidence>
<proteinExistence type="predicted"/>
<accession>A0AC61Y456</accession>
<dbReference type="Proteomes" id="UP000356253">
    <property type="component" value="Unassembled WGS sequence"/>
</dbReference>
<keyword evidence="2" id="KW-1185">Reference proteome</keyword>